<evidence type="ECO:0000313" key="1">
    <source>
        <dbReference type="EMBL" id="URD94988.1"/>
    </source>
</evidence>
<reference evidence="1" key="1">
    <citation type="submission" date="2022-05" db="EMBL/GenBank/DDBJ databases">
        <title>The Musa troglodytarum L. genome provides insights into the mechanism of non-climacteric behaviour and enrichment of carotenoids.</title>
        <authorList>
            <person name="Wang J."/>
        </authorList>
    </citation>
    <scope>NUCLEOTIDE SEQUENCE</scope>
    <source>
        <tissue evidence="1">Leaf</tissue>
    </source>
</reference>
<dbReference type="OrthoDB" id="10508642at2759"/>
<organism evidence="1 2">
    <name type="scientific">Musa troglodytarum</name>
    <name type="common">fe'i banana</name>
    <dbReference type="NCBI Taxonomy" id="320322"/>
    <lineage>
        <taxon>Eukaryota</taxon>
        <taxon>Viridiplantae</taxon>
        <taxon>Streptophyta</taxon>
        <taxon>Embryophyta</taxon>
        <taxon>Tracheophyta</taxon>
        <taxon>Spermatophyta</taxon>
        <taxon>Magnoliopsida</taxon>
        <taxon>Liliopsida</taxon>
        <taxon>Zingiberales</taxon>
        <taxon>Musaceae</taxon>
        <taxon>Musa</taxon>
    </lineage>
</organism>
<sequence length="95" mass="10979">MKETRKEAEESWQSVICGGSCRHVCSMEWDARNMTEHISTYKNVSPSQFLATEEERKKLAISLSLPPVPLKMKNLEEQKEKVFRMFTSVEAVARD</sequence>
<dbReference type="AlphaFoldDB" id="A0A9E7FG90"/>
<dbReference type="EMBL" id="CP097506">
    <property type="protein sequence ID" value="URD94988.1"/>
    <property type="molecule type" value="Genomic_DNA"/>
</dbReference>
<keyword evidence="2" id="KW-1185">Reference proteome</keyword>
<protein>
    <submittedName>
        <fullName evidence="1">Uncharacterized protein</fullName>
    </submittedName>
</protein>
<evidence type="ECO:0000313" key="2">
    <source>
        <dbReference type="Proteomes" id="UP001055439"/>
    </source>
</evidence>
<dbReference type="Proteomes" id="UP001055439">
    <property type="component" value="Chromosome 4"/>
</dbReference>
<gene>
    <name evidence="1" type="ORF">MUK42_18719</name>
</gene>
<name>A0A9E7FG90_9LILI</name>
<proteinExistence type="predicted"/>
<accession>A0A9E7FG90</accession>